<dbReference type="Gene3D" id="3.30.1240.10">
    <property type="match status" value="1"/>
</dbReference>
<evidence type="ECO:0000313" key="1">
    <source>
        <dbReference type="EMBL" id="MCT7399886.1"/>
    </source>
</evidence>
<dbReference type="PROSITE" id="PS01229">
    <property type="entry name" value="COF_2"/>
    <property type="match status" value="1"/>
</dbReference>
<evidence type="ECO:0000313" key="2">
    <source>
        <dbReference type="Proteomes" id="UP001431199"/>
    </source>
</evidence>
<dbReference type="PANTHER" id="PTHR10000:SF8">
    <property type="entry name" value="HAD SUPERFAMILY HYDROLASE-LIKE, TYPE 3"/>
    <property type="match status" value="1"/>
</dbReference>
<dbReference type="GO" id="GO:0016787">
    <property type="term" value="F:hydrolase activity"/>
    <property type="evidence" value="ECO:0007669"/>
    <property type="project" value="UniProtKB-KW"/>
</dbReference>
<dbReference type="InterPro" id="IPR000150">
    <property type="entry name" value="Cof"/>
</dbReference>
<name>A0ABT2M4S8_9FIRM</name>
<dbReference type="RefSeq" id="WP_260979116.1">
    <property type="nucleotide sequence ID" value="NZ_JAODBU010000013.1"/>
</dbReference>
<dbReference type="InterPro" id="IPR006379">
    <property type="entry name" value="HAD-SF_hydro_IIB"/>
</dbReference>
<dbReference type="Pfam" id="PF08282">
    <property type="entry name" value="Hydrolase_3"/>
    <property type="match status" value="1"/>
</dbReference>
<dbReference type="InterPro" id="IPR023214">
    <property type="entry name" value="HAD_sf"/>
</dbReference>
<dbReference type="SFLD" id="SFLDG01140">
    <property type="entry name" value="C2.B:_Phosphomannomutase_and_P"/>
    <property type="match status" value="1"/>
</dbReference>
<accession>A0ABT2M4S8</accession>
<protein>
    <submittedName>
        <fullName evidence="1">Cof-type HAD-IIB family hydrolase</fullName>
    </submittedName>
</protein>
<gene>
    <name evidence="1" type="ORF">N5B56_12480</name>
</gene>
<organism evidence="1 2">
    <name type="scientific">Eubacterium album</name>
    <dbReference type="NCBI Taxonomy" id="2978477"/>
    <lineage>
        <taxon>Bacteria</taxon>
        <taxon>Bacillati</taxon>
        <taxon>Bacillota</taxon>
        <taxon>Clostridia</taxon>
        <taxon>Eubacteriales</taxon>
        <taxon>Eubacteriaceae</taxon>
        <taxon>Eubacterium</taxon>
    </lineage>
</organism>
<dbReference type="CDD" id="cd07516">
    <property type="entry name" value="HAD_Pase"/>
    <property type="match status" value="1"/>
</dbReference>
<dbReference type="PANTHER" id="PTHR10000">
    <property type="entry name" value="PHOSPHOSERINE PHOSPHATASE"/>
    <property type="match status" value="1"/>
</dbReference>
<reference evidence="1" key="1">
    <citation type="submission" date="2022-09" db="EMBL/GenBank/DDBJ databases">
        <title>Eubacterium sp. LFL-14 isolated from human feces.</title>
        <authorList>
            <person name="Liu F."/>
        </authorList>
    </citation>
    <scope>NUCLEOTIDE SEQUENCE</scope>
    <source>
        <strain evidence="1">LFL-14</strain>
    </source>
</reference>
<keyword evidence="2" id="KW-1185">Reference proteome</keyword>
<dbReference type="NCBIfam" id="TIGR00099">
    <property type="entry name" value="Cof-subfamily"/>
    <property type="match status" value="1"/>
</dbReference>
<dbReference type="NCBIfam" id="TIGR01484">
    <property type="entry name" value="HAD-SF-IIB"/>
    <property type="match status" value="1"/>
</dbReference>
<dbReference type="SUPFAM" id="SSF56784">
    <property type="entry name" value="HAD-like"/>
    <property type="match status" value="1"/>
</dbReference>
<dbReference type="InterPro" id="IPR036412">
    <property type="entry name" value="HAD-like_sf"/>
</dbReference>
<dbReference type="Gene3D" id="3.40.50.1000">
    <property type="entry name" value="HAD superfamily/HAD-like"/>
    <property type="match status" value="1"/>
</dbReference>
<dbReference type="EMBL" id="JAODBU010000013">
    <property type="protein sequence ID" value="MCT7399886.1"/>
    <property type="molecule type" value="Genomic_DNA"/>
</dbReference>
<dbReference type="Proteomes" id="UP001431199">
    <property type="component" value="Unassembled WGS sequence"/>
</dbReference>
<proteinExistence type="predicted"/>
<comment type="caution">
    <text evidence="1">The sequence shown here is derived from an EMBL/GenBank/DDBJ whole genome shotgun (WGS) entry which is preliminary data.</text>
</comment>
<keyword evidence="1" id="KW-0378">Hydrolase</keyword>
<sequence>MSIKLIAFDVDGTFVGDDHLKINEKNIEAMKMAHEQGIKVVMSTGRTQSISQKEIDDVGCVDYMVLSNGAIVVDKATNEVIKSSYISKEAGKKILKILVEHNAVFQIYAGQEAYVNKYSYDNFLNTEGLPEVFLVEYRKRMKLTKDLQEVVDNVPIEKFNVDYVDTKVVQEIMDALSKIPNLVYTAGFVGNIEITGTGADKGNGLAWLSDKLGIKAEEVMAFGDSGNDVTMLKWAGESYALVNGNEKAKSAAKHITKSDNNAGGVGEIIFENLTKNVK</sequence>
<dbReference type="SFLD" id="SFLDS00003">
    <property type="entry name" value="Haloacid_Dehalogenase"/>
    <property type="match status" value="1"/>
</dbReference>